<reference evidence="4" key="1">
    <citation type="submission" date="2020-01" db="EMBL/GenBank/DDBJ databases">
        <authorList>
            <person name="Meier V. D."/>
            <person name="Meier V D."/>
        </authorList>
    </citation>
    <scope>NUCLEOTIDE SEQUENCE</scope>
    <source>
        <strain evidence="4">HLG_WM_MAG_01</strain>
    </source>
</reference>
<dbReference type="SUPFAM" id="SSF55154">
    <property type="entry name" value="CYTH-like phosphatases"/>
    <property type="match status" value="1"/>
</dbReference>
<evidence type="ECO:0000259" key="2">
    <source>
        <dbReference type="PROSITE" id="PS51707"/>
    </source>
</evidence>
<dbReference type="AlphaFoldDB" id="A0A6S6SE03"/>
<proteinExistence type="predicted"/>
<feature type="coiled-coil region" evidence="1">
    <location>
        <begin position="437"/>
        <end position="464"/>
    </location>
</feature>
<dbReference type="Gene3D" id="2.40.320.10">
    <property type="entry name" value="Hypothetical Protein Pfu-838710-001"/>
    <property type="match status" value="1"/>
</dbReference>
<dbReference type="SMART" id="SM01118">
    <property type="entry name" value="CYTH"/>
    <property type="match status" value="1"/>
</dbReference>
<protein>
    <recommendedName>
        <fullName evidence="5">CHAD domain-containing protein</fullName>
    </recommendedName>
</protein>
<accession>A0A6S6SE03</accession>
<dbReference type="PROSITE" id="PS51707">
    <property type="entry name" value="CYTH"/>
    <property type="match status" value="1"/>
</dbReference>
<evidence type="ECO:0000313" key="4">
    <source>
        <dbReference type="EMBL" id="CAA6803224.1"/>
    </source>
</evidence>
<dbReference type="EMBL" id="CACVAS010000030">
    <property type="protein sequence ID" value="CAA6803224.1"/>
    <property type="molecule type" value="Genomic_DNA"/>
</dbReference>
<organism evidence="4">
    <name type="scientific">uncultured Sulfurovum sp</name>
    <dbReference type="NCBI Taxonomy" id="269237"/>
    <lineage>
        <taxon>Bacteria</taxon>
        <taxon>Pseudomonadati</taxon>
        <taxon>Campylobacterota</taxon>
        <taxon>Epsilonproteobacteria</taxon>
        <taxon>Campylobacterales</taxon>
        <taxon>Sulfurovaceae</taxon>
        <taxon>Sulfurovum</taxon>
        <taxon>environmental samples</taxon>
    </lineage>
</organism>
<dbReference type="InterPro" id="IPR007899">
    <property type="entry name" value="CHAD_dom"/>
</dbReference>
<dbReference type="SMART" id="SM00880">
    <property type="entry name" value="CHAD"/>
    <property type="match status" value="1"/>
</dbReference>
<feature type="domain" description="CHAD" evidence="3">
    <location>
        <begin position="187"/>
        <end position="467"/>
    </location>
</feature>
<evidence type="ECO:0008006" key="5">
    <source>
        <dbReference type="Google" id="ProtNLM"/>
    </source>
</evidence>
<dbReference type="InterPro" id="IPR033469">
    <property type="entry name" value="CYTH-like_dom_sf"/>
</dbReference>
<dbReference type="InterPro" id="IPR023577">
    <property type="entry name" value="CYTH_domain"/>
</dbReference>
<feature type="coiled-coil region" evidence="1">
    <location>
        <begin position="324"/>
        <end position="359"/>
    </location>
</feature>
<dbReference type="Gene3D" id="1.40.20.10">
    <property type="entry name" value="CHAD domain"/>
    <property type="match status" value="1"/>
</dbReference>
<sequence length="468" mass="55721">MKEIEKKYLLKDSIVSLIKAHKLYGHKITQFYTTITESKGVRYRQIDDRYFKTVKYGTGASRDEEEIEISQKKFQKKYEKRIKSPVRKNRYLFDYEGAEYSIDVFKKDLKGLYILEIEFPTLEAFHTFELPTLFLEHVSKDVTLDEAYKNKNMTLHGKPSSTYDLVSIFTKLDAMNIAELNDYFIPNLTPIDALRVILYKFSLCILYYKECVLLYDTEEYLHQFRVNIRKSRAFLKEFAFLFSEDTHSYFTEKLSGFASLTNQKRDLDVIKERLIELEETHELIQKDIGRQQESEHQKITQMLEGENFERFFQSYQHTLKENTLVDAKNNFDSIEETAKKVLENLHSKIVKKINALEKKFSIEKLHKIRIAFKKFRYLLEEFQHIFGEEKIEKMIEEGKNLQTLLGDFNDAVNQKNLLHTYFKSNKKKITDRKKLEAKLLKKTVKSQEKLLKEVIKKLHNFKKKALDL</sequence>
<dbReference type="Pfam" id="PF05235">
    <property type="entry name" value="CHAD"/>
    <property type="match status" value="1"/>
</dbReference>
<dbReference type="PANTHER" id="PTHR39339:SF1">
    <property type="entry name" value="CHAD DOMAIN-CONTAINING PROTEIN"/>
    <property type="match status" value="1"/>
</dbReference>
<feature type="coiled-coil region" evidence="1">
    <location>
        <begin position="260"/>
        <end position="287"/>
    </location>
</feature>
<dbReference type="PROSITE" id="PS51708">
    <property type="entry name" value="CHAD"/>
    <property type="match status" value="1"/>
</dbReference>
<gene>
    <name evidence="4" type="ORF">HELGO_WM2767</name>
</gene>
<evidence type="ECO:0000256" key="1">
    <source>
        <dbReference type="SAM" id="Coils"/>
    </source>
</evidence>
<name>A0A6S6SE03_9BACT</name>
<feature type="domain" description="CYTH" evidence="2">
    <location>
        <begin position="1"/>
        <end position="154"/>
    </location>
</feature>
<dbReference type="InterPro" id="IPR038186">
    <property type="entry name" value="CHAD_dom_sf"/>
</dbReference>
<keyword evidence="1" id="KW-0175">Coiled coil</keyword>
<dbReference type="PANTHER" id="PTHR39339">
    <property type="entry name" value="SLR1444 PROTEIN"/>
    <property type="match status" value="1"/>
</dbReference>
<evidence type="ECO:0000259" key="3">
    <source>
        <dbReference type="PROSITE" id="PS51708"/>
    </source>
</evidence>